<organism evidence="9 10">
    <name type="scientific">Polyangium jinanense</name>
    <dbReference type="NCBI Taxonomy" id="2829994"/>
    <lineage>
        <taxon>Bacteria</taxon>
        <taxon>Pseudomonadati</taxon>
        <taxon>Myxococcota</taxon>
        <taxon>Polyangia</taxon>
        <taxon>Polyangiales</taxon>
        <taxon>Polyangiaceae</taxon>
        <taxon>Polyangium</taxon>
    </lineage>
</organism>
<keyword evidence="4 7" id="KW-0812">Transmembrane</keyword>
<dbReference type="GO" id="GO:0008381">
    <property type="term" value="F:mechanosensitive monoatomic ion channel activity"/>
    <property type="evidence" value="ECO:0007669"/>
    <property type="project" value="InterPro"/>
</dbReference>
<evidence type="ECO:0000256" key="3">
    <source>
        <dbReference type="ARBA" id="ARBA00022475"/>
    </source>
</evidence>
<comment type="similarity">
    <text evidence="2">Belongs to the MscS (TC 1.A.23) family.</text>
</comment>
<comment type="subcellular location">
    <subcellularLocation>
        <location evidence="1">Cell membrane</location>
        <topology evidence="1">Multi-pass membrane protein</topology>
    </subcellularLocation>
</comment>
<dbReference type="InterPro" id="IPR006685">
    <property type="entry name" value="MscS_channel_2nd"/>
</dbReference>
<dbReference type="AlphaFoldDB" id="A0A9X3XEB8"/>
<feature type="transmembrane region" description="Helical" evidence="7">
    <location>
        <begin position="53"/>
        <end position="74"/>
    </location>
</feature>
<dbReference type="GO" id="GO:0005886">
    <property type="term" value="C:plasma membrane"/>
    <property type="evidence" value="ECO:0007669"/>
    <property type="project" value="UniProtKB-SubCell"/>
</dbReference>
<feature type="transmembrane region" description="Helical" evidence="7">
    <location>
        <begin position="12"/>
        <end position="33"/>
    </location>
</feature>
<dbReference type="Gene3D" id="2.30.30.60">
    <property type="match status" value="1"/>
</dbReference>
<feature type="transmembrane region" description="Helical" evidence="7">
    <location>
        <begin position="80"/>
        <end position="107"/>
    </location>
</feature>
<evidence type="ECO:0000256" key="6">
    <source>
        <dbReference type="ARBA" id="ARBA00023136"/>
    </source>
</evidence>
<dbReference type="Pfam" id="PF00924">
    <property type="entry name" value="MS_channel_2nd"/>
    <property type="match status" value="1"/>
</dbReference>
<gene>
    <name evidence="9" type="ORF">KEG57_50215</name>
</gene>
<dbReference type="Proteomes" id="UP001151081">
    <property type="component" value="Unassembled WGS sequence"/>
</dbReference>
<dbReference type="PANTHER" id="PTHR30221">
    <property type="entry name" value="SMALL-CONDUCTANCE MECHANOSENSITIVE CHANNEL"/>
    <property type="match status" value="1"/>
</dbReference>
<feature type="transmembrane region" description="Helical" evidence="7">
    <location>
        <begin position="119"/>
        <end position="139"/>
    </location>
</feature>
<dbReference type="EMBL" id="JAGTJJ010000082">
    <property type="protein sequence ID" value="MDC3988742.1"/>
    <property type="molecule type" value="Genomic_DNA"/>
</dbReference>
<evidence type="ECO:0000256" key="4">
    <source>
        <dbReference type="ARBA" id="ARBA00022692"/>
    </source>
</evidence>
<protein>
    <submittedName>
        <fullName evidence="9">Mechanosensitive ion channel family protein</fullName>
    </submittedName>
</protein>
<dbReference type="InterPro" id="IPR011014">
    <property type="entry name" value="MscS_channel_TM-2"/>
</dbReference>
<evidence type="ECO:0000256" key="1">
    <source>
        <dbReference type="ARBA" id="ARBA00004651"/>
    </source>
</evidence>
<evidence type="ECO:0000256" key="2">
    <source>
        <dbReference type="ARBA" id="ARBA00008017"/>
    </source>
</evidence>
<dbReference type="InterPro" id="IPR045275">
    <property type="entry name" value="MscS_archaea/bacteria_type"/>
</dbReference>
<name>A0A9X3XEB8_9BACT</name>
<keyword evidence="5 7" id="KW-1133">Transmembrane helix</keyword>
<sequence>MDIGIQLVVDVGVKIVGAIVLWIVGRVVIRTVLRLLDRTAKIRKIDETLSRYLNSVASVLLNILLIITVLGVFGVQTFTFAGILAAAGVAIGLAWSGLLANLAAGVFMIVLRPFKAGDVVTICGVMGIVHSIGLFVTAIDTFGNERVFMGNNKIFGEIITNHSENPIARLDVKIQLPHGADVHKVIAILEEKLPKADHAVSDPAPFIELTGVNLAGPTLVAHSYVDSKKYPWALNAANLVVYDEISKLGYPIPAQEVVLRGDRARLAAGKGDDVGALVHS</sequence>
<dbReference type="SUPFAM" id="SSF82689">
    <property type="entry name" value="Mechanosensitive channel protein MscS (YggB), C-terminal domain"/>
    <property type="match status" value="1"/>
</dbReference>
<dbReference type="InterPro" id="IPR011066">
    <property type="entry name" value="MscS_channel_C_sf"/>
</dbReference>
<evidence type="ECO:0000256" key="7">
    <source>
        <dbReference type="SAM" id="Phobius"/>
    </source>
</evidence>
<evidence type="ECO:0000256" key="5">
    <source>
        <dbReference type="ARBA" id="ARBA00022989"/>
    </source>
</evidence>
<dbReference type="SUPFAM" id="SSF50182">
    <property type="entry name" value="Sm-like ribonucleoproteins"/>
    <property type="match status" value="1"/>
</dbReference>
<keyword evidence="6 7" id="KW-0472">Membrane</keyword>
<dbReference type="InterPro" id="IPR010920">
    <property type="entry name" value="LSM_dom_sf"/>
</dbReference>
<dbReference type="Gene3D" id="3.30.70.100">
    <property type="match status" value="1"/>
</dbReference>
<dbReference type="SUPFAM" id="SSF82861">
    <property type="entry name" value="Mechanosensitive channel protein MscS (YggB), transmembrane region"/>
    <property type="match status" value="1"/>
</dbReference>
<evidence type="ECO:0000313" key="10">
    <source>
        <dbReference type="Proteomes" id="UP001151081"/>
    </source>
</evidence>
<evidence type="ECO:0000313" key="9">
    <source>
        <dbReference type="EMBL" id="MDC3988742.1"/>
    </source>
</evidence>
<proteinExistence type="inferred from homology"/>
<comment type="caution">
    <text evidence="9">The sequence shown here is derived from an EMBL/GenBank/DDBJ whole genome shotgun (WGS) entry which is preliminary data.</text>
</comment>
<accession>A0A9X3XEB8</accession>
<keyword evidence="3" id="KW-1003">Cell membrane</keyword>
<evidence type="ECO:0000259" key="8">
    <source>
        <dbReference type="Pfam" id="PF00924"/>
    </source>
</evidence>
<dbReference type="PANTHER" id="PTHR30221:SF3">
    <property type="entry name" value="SMALL-CONDUCTANCE MECHANOSENSITIVE CHANNEL"/>
    <property type="match status" value="1"/>
</dbReference>
<keyword evidence="10" id="KW-1185">Reference proteome</keyword>
<dbReference type="InterPro" id="IPR023408">
    <property type="entry name" value="MscS_beta-dom_sf"/>
</dbReference>
<dbReference type="Gene3D" id="1.10.287.1260">
    <property type="match status" value="1"/>
</dbReference>
<feature type="domain" description="Mechanosensitive ion channel MscS" evidence="8">
    <location>
        <begin position="98"/>
        <end position="163"/>
    </location>
</feature>
<reference evidence="9 10" key="1">
    <citation type="submission" date="2021-04" db="EMBL/GenBank/DDBJ databases">
        <title>Genome analysis of Polyangium sp.</title>
        <authorList>
            <person name="Li Y."/>
            <person name="Wang J."/>
        </authorList>
    </citation>
    <scope>NUCLEOTIDE SEQUENCE [LARGE SCALE GENOMIC DNA]</scope>
    <source>
        <strain evidence="9 10">SDU14</strain>
    </source>
</reference>